<dbReference type="GO" id="GO:0045892">
    <property type="term" value="P:negative regulation of DNA-templated transcription"/>
    <property type="evidence" value="ECO:0007669"/>
    <property type="project" value="TreeGrafter"/>
</dbReference>
<dbReference type="Pfam" id="PF00392">
    <property type="entry name" value="GntR"/>
    <property type="match status" value="1"/>
</dbReference>
<dbReference type="InterPro" id="IPR000524">
    <property type="entry name" value="Tscrpt_reg_HTH_GntR"/>
</dbReference>
<dbReference type="Gene3D" id="1.10.10.10">
    <property type="entry name" value="Winged helix-like DNA-binding domain superfamily/Winged helix DNA-binding domain"/>
    <property type="match status" value="1"/>
</dbReference>
<evidence type="ECO:0000256" key="2">
    <source>
        <dbReference type="ARBA" id="ARBA00023125"/>
    </source>
</evidence>
<dbReference type="PROSITE" id="PS50949">
    <property type="entry name" value="HTH_GNTR"/>
    <property type="match status" value="1"/>
</dbReference>
<keyword evidence="2" id="KW-0238">DNA-binding</keyword>
<evidence type="ECO:0000256" key="1">
    <source>
        <dbReference type="ARBA" id="ARBA00023015"/>
    </source>
</evidence>
<dbReference type="Gene3D" id="3.40.1410.10">
    <property type="entry name" value="Chorismate lyase-like"/>
    <property type="match status" value="1"/>
</dbReference>
<dbReference type="InterPro" id="IPR028978">
    <property type="entry name" value="Chorismate_lyase_/UTRA_dom_sf"/>
</dbReference>
<evidence type="ECO:0000256" key="4">
    <source>
        <dbReference type="SAM" id="MobiDB-lite"/>
    </source>
</evidence>
<dbReference type="Pfam" id="PF07702">
    <property type="entry name" value="UTRA"/>
    <property type="match status" value="1"/>
</dbReference>
<evidence type="ECO:0000256" key="3">
    <source>
        <dbReference type="ARBA" id="ARBA00023163"/>
    </source>
</evidence>
<evidence type="ECO:0000313" key="7">
    <source>
        <dbReference type="Proteomes" id="UP000280935"/>
    </source>
</evidence>
<dbReference type="AlphaFoldDB" id="A0A3P1WPL8"/>
<dbReference type="PANTHER" id="PTHR44846:SF17">
    <property type="entry name" value="GNTR-FAMILY TRANSCRIPTIONAL REGULATOR"/>
    <property type="match status" value="1"/>
</dbReference>
<keyword evidence="1" id="KW-0805">Transcription regulation</keyword>
<dbReference type="SUPFAM" id="SSF46785">
    <property type="entry name" value="Winged helix' DNA-binding domain"/>
    <property type="match status" value="1"/>
</dbReference>
<comment type="caution">
    <text evidence="6">The sequence shown here is derived from an EMBL/GenBank/DDBJ whole genome shotgun (WGS) entry which is preliminary data.</text>
</comment>
<dbReference type="InterPro" id="IPR011663">
    <property type="entry name" value="UTRA"/>
</dbReference>
<organism evidence="6 7">
    <name type="scientific">Arachnia propionica</name>
    <dbReference type="NCBI Taxonomy" id="1750"/>
    <lineage>
        <taxon>Bacteria</taxon>
        <taxon>Bacillati</taxon>
        <taxon>Actinomycetota</taxon>
        <taxon>Actinomycetes</taxon>
        <taxon>Propionibacteriales</taxon>
        <taxon>Propionibacteriaceae</taxon>
        <taxon>Arachnia</taxon>
    </lineage>
</organism>
<reference evidence="6 7" key="1">
    <citation type="submission" date="2018-11" db="EMBL/GenBank/DDBJ databases">
        <title>Genomes From Bacteria Associated with the Canine Oral Cavity: a Test Case for Automated Genome-Based Taxonomic Assignment.</title>
        <authorList>
            <person name="Coil D.A."/>
            <person name="Jospin G."/>
            <person name="Darling A.E."/>
            <person name="Wallis C."/>
            <person name="Davis I.J."/>
            <person name="Harris S."/>
            <person name="Eisen J.A."/>
            <person name="Holcombe L.J."/>
            <person name="O'Flynn C."/>
        </authorList>
    </citation>
    <scope>NUCLEOTIDE SEQUENCE [LARGE SCALE GENOMIC DNA]</scope>
    <source>
        <strain evidence="6 7">OH2822_COT-296</strain>
    </source>
</reference>
<keyword evidence="3" id="KW-0804">Transcription</keyword>
<dbReference type="InterPro" id="IPR050679">
    <property type="entry name" value="Bact_HTH_transcr_reg"/>
</dbReference>
<dbReference type="InterPro" id="IPR036390">
    <property type="entry name" value="WH_DNA-bd_sf"/>
</dbReference>
<dbReference type="InterPro" id="IPR036388">
    <property type="entry name" value="WH-like_DNA-bd_sf"/>
</dbReference>
<dbReference type="SMART" id="SM00345">
    <property type="entry name" value="HTH_GNTR"/>
    <property type="match status" value="1"/>
</dbReference>
<dbReference type="GO" id="GO:0003700">
    <property type="term" value="F:DNA-binding transcription factor activity"/>
    <property type="evidence" value="ECO:0007669"/>
    <property type="project" value="InterPro"/>
</dbReference>
<protein>
    <submittedName>
        <fullName evidence="6">GntR family transcriptional regulator</fullName>
    </submittedName>
</protein>
<accession>A0A3P1WPL8</accession>
<sequence length="270" mass="29787">MFLESPSYGWECHPFERRFSGVNVDRTYEPEISLDRDSQVPLYQQIAEPIEAAILSGALPAGAMIEDEVSMAARLDVARPTARRALQELASRGLLTRRRGVGTRVTPPHVHRPMKLSSLNDDLSDAGFTPTTKVLEYTVRESTTAEAQQLGIAEGEGLLSVRRLRYADSHPLALLTNLIPLDIAPTWQELGEHGLYRCFAMRNVEVTSARQVIGARGATEDEAEALGEVVGAPLLTMERTGHADSGRIIEVGTHVYRPSLYSFHFSLFTS</sequence>
<name>A0A3P1WPL8_9ACTN</name>
<dbReference type="SUPFAM" id="SSF64288">
    <property type="entry name" value="Chorismate lyase-like"/>
    <property type="match status" value="1"/>
</dbReference>
<evidence type="ECO:0000259" key="5">
    <source>
        <dbReference type="PROSITE" id="PS50949"/>
    </source>
</evidence>
<feature type="domain" description="HTH gntR-type" evidence="5">
    <location>
        <begin position="40"/>
        <end position="108"/>
    </location>
</feature>
<gene>
    <name evidence="6" type="ORF">EII35_12430</name>
</gene>
<proteinExistence type="predicted"/>
<dbReference type="Proteomes" id="UP000280935">
    <property type="component" value="Unassembled WGS sequence"/>
</dbReference>
<dbReference type="SMART" id="SM00866">
    <property type="entry name" value="UTRA"/>
    <property type="match status" value="1"/>
</dbReference>
<dbReference type="CDD" id="cd07377">
    <property type="entry name" value="WHTH_GntR"/>
    <property type="match status" value="1"/>
</dbReference>
<dbReference type="OrthoDB" id="3194402at2"/>
<evidence type="ECO:0000313" key="6">
    <source>
        <dbReference type="EMBL" id="RRD48532.1"/>
    </source>
</evidence>
<dbReference type="PANTHER" id="PTHR44846">
    <property type="entry name" value="MANNOSYL-D-GLYCERATE TRANSPORT/METABOLISM SYSTEM REPRESSOR MNGR-RELATED"/>
    <property type="match status" value="1"/>
</dbReference>
<feature type="region of interest" description="Disordered" evidence="4">
    <location>
        <begin position="103"/>
        <end position="123"/>
    </location>
</feature>
<dbReference type="EMBL" id="RQYT01000037">
    <property type="protein sequence ID" value="RRD48532.1"/>
    <property type="molecule type" value="Genomic_DNA"/>
</dbReference>
<dbReference type="GO" id="GO:0003677">
    <property type="term" value="F:DNA binding"/>
    <property type="evidence" value="ECO:0007669"/>
    <property type="project" value="UniProtKB-KW"/>
</dbReference>